<dbReference type="SUPFAM" id="SSF51445">
    <property type="entry name" value="(Trans)glycosidases"/>
    <property type="match status" value="1"/>
</dbReference>
<feature type="compositionally biased region" description="Low complexity" evidence="4">
    <location>
        <begin position="41"/>
        <end position="70"/>
    </location>
</feature>
<feature type="chain" id="PRO_5036138690" description="Lysozyme" evidence="5">
    <location>
        <begin position="39"/>
        <end position="366"/>
    </location>
</feature>
<evidence type="ECO:0000313" key="8">
    <source>
        <dbReference type="Proteomes" id="UP000306740"/>
    </source>
</evidence>
<reference evidence="6 8" key="1">
    <citation type="submission" date="2019-05" db="EMBL/GenBank/DDBJ databases">
        <title>Mumia sp. nov., isolated from the intestinal contents of plateau pika (Ochotona curzoniae) in the Qinghai-Tibet plateau of China.</title>
        <authorList>
            <person name="Tian Z."/>
        </authorList>
    </citation>
    <scope>NUCLEOTIDE SEQUENCE [LARGE SCALE GENOMIC DNA]</scope>
    <source>
        <strain evidence="8">527</strain>
        <strain evidence="6">Z527</strain>
    </source>
</reference>
<dbReference type="GO" id="GO:0016052">
    <property type="term" value="P:carbohydrate catabolic process"/>
    <property type="evidence" value="ECO:0007669"/>
    <property type="project" value="TreeGrafter"/>
</dbReference>
<dbReference type="InterPro" id="IPR018077">
    <property type="entry name" value="Glyco_hydro_fam25_subgr"/>
</dbReference>
<protein>
    <recommendedName>
        <fullName evidence="9">Lysozyme</fullName>
    </recommendedName>
</protein>
<proteinExistence type="inferred from homology"/>
<dbReference type="Gene3D" id="3.20.20.80">
    <property type="entry name" value="Glycosidases"/>
    <property type="match status" value="1"/>
</dbReference>
<dbReference type="PROSITE" id="PS51904">
    <property type="entry name" value="GLYCOSYL_HYDROL_F25_2"/>
    <property type="match status" value="1"/>
</dbReference>
<dbReference type="PANTHER" id="PTHR34135">
    <property type="entry name" value="LYSOZYME"/>
    <property type="match status" value="1"/>
</dbReference>
<dbReference type="OrthoDB" id="287365at2"/>
<comment type="similarity">
    <text evidence="1">Belongs to the glycosyl hydrolase 25 family.</text>
</comment>
<keyword evidence="5" id="KW-0732">Signal</keyword>
<dbReference type="SMART" id="SM00641">
    <property type="entry name" value="Glyco_25"/>
    <property type="match status" value="1"/>
</dbReference>
<evidence type="ECO:0000313" key="6">
    <source>
        <dbReference type="EMBL" id="TNC31186.1"/>
    </source>
</evidence>
<dbReference type="InterPro" id="IPR002053">
    <property type="entry name" value="Glyco_hydro_25"/>
</dbReference>
<dbReference type="RefSeq" id="WP_139106248.1">
    <property type="nucleotide sequence ID" value="NZ_VDFR01000071.1"/>
</dbReference>
<name>A0A5C4MDJ7_9ACTN</name>
<evidence type="ECO:0000313" key="7">
    <source>
        <dbReference type="EMBL" id="TNC44953.1"/>
    </source>
</evidence>
<gene>
    <name evidence="7" type="ORF">FHE65_16150</name>
    <name evidence="6" type="ORF">FHE65_31350</name>
</gene>
<keyword evidence="3" id="KW-0326">Glycosidase</keyword>
<feature type="compositionally biased region" description="Low complexity" evidence="4">
    <location>
        <begin position="279"/>
        <end position="315"/>
    </location>
</feature>
<evidence type="ECO:0008006" key="9">
    <source>
        <dbReference type="Google" id="ProtNLM"/>
    </source>
</evidence>
<evidence type="ECO:0000256" key="4">
    <source>
        <dbReference type="SAM" id="MobiDB-lite"/>
    </source>
</evidence>
<evidence type="ECO:0000256" key="3">
    <source>
        <dbReference type="ARBA" id="ARBA00023295"/>
    </source>
</evidence>
<organism evidence="6 8">
    <name type="scientific">Mumia zhuanghuii</name>
    <dbReference type="NCBI Taxonomy" id="2585211"/>
    <lineage>
        <taxon>Bacteria</taxon>
        <taxon>Bacillati</taxon>
        <taxon>Actinomycetota</taxon>
        <taxon>Actinomycetes</taxon>
        <taxon>Propionibacteriales</taxon>
        <taxon>Nocardioidaceae</taxon>
        <taxon>Mumia</taxon>
    </lineage>
</organism>
<accession>A0A5C4MDJ7</accession>
<dbReference type="InterPro" id="IPR017853">
    <property type="entry name" value="GH"/>
</dbReference>
<evidence type="ECO:0000256" key="2">
    <source>
        <dbReference type="ARBA" id="ARBA00022801"/>
    </source>
</evidence>
<dbReference type="GO" id="GO:0009253">
    <property type="term" value="P:peptidoglycan catabolic process"/>
    <property type="evidence" value="ECO:0007669"/>
    <property type="project" value="InterPro"/>
</dbReference>
<feature type="signal peptide" evidence="5">
    <location>
        <begin position="1"/>
        <end position="38"/>
    </location>
</feature>
<dbReference type="GO" id="GO:0003796">
    <property type="term" value="F:lysozyme activity"/>
    <property type="evidence" value="ECO:0007669"/>
    <property type="project" value="InterPro"/>
</dbReference>
<evidence type="ECO:0000256" key="5">
    <source>
        <dbReference type="SAM" id="SignalP"/>
    </source>
</evidence>
<sequence>MNTPAHPPHRARRSAAVVLSVGASLVGATLATSGPASAAQAPAQAPAQTAAQAAAQPAAQKTATRTAADAPGRGTVRGIDVSGHQHPRGRAINFAKVRKAGYTYAFVKATEGRGFVNTYATIDGRRSQNAGLATGFYHFARPGTSAVAQARHFVKQVRRTGVDKPMLVLDLETTDGRSRSHLRRWSKRWLQTVERLTGTRPILYTGPGFWKGSVRGSTPFAKYPLWVAHYETRRPTVPAPWRGYTIWQHSSTAKVPGVPGRADVNVAPRRAVERLAPPTSRLSRAARAAAATRAAADTSRSAERPAAGAGTSAAKEAPKVTDAELQDAPTEAKKSAKAPLPRGLLDALTSHTKSGKKLTGIPGHTR</sequence>
<dbReference type="GO" id="GO:0016998">
    <property type="term" value="P:cell wall macromolecule catabolic process"/>
    <property type="evidence" value="ECO:0007669"/>
    <property type="project" value="InterPro"/>
</dbReference>
<dbReference type="EMBL" id="VDFR01000206">
    <property type="protein sequence ID" value="TNC31186.1"/>
    <property type="molecule type" value="Genomic_DNA"/>
</dbReference>
<feature type="region of interest" description="Disordered" evidence="4">
    <location>
        <begin position="273"/>
        <end position="366"/>
    </location>
</feature>
<keyword evidence="2" id="KW-0378">Hydrolase</keyword>
<dbReference type="EMBL" id="VDFR01000071">
    <property type="protein sequence ID" value="TNC44953.1"/>
    <property type="molecule type" value="Genomic_DNA"/>
</dbReference>
<evidence type="ECO:0000256" key="1">
    <source>
        <dbReference type="ARBA" id="ARBA00010646"/>
    </source>
</evidence>
<dbReference type="Proteomes" id="UP000306740">
    <property type="component" value="Unassembled WGS sequence"/>
</dbReference>
<comment type="caution">
    <text evidence="6">The sequence shown here is derived from an EMBL/GenBank/DDBJ whole genome shotgun (WGS) entry which is preliminary data.</text>
</comment>
<dbReference type="CDD" id="cd00599">
    <property type="entry name" value="GH25_muramidase"/>
    <property type="match status" value="1"/>
</dbReference>
<dbReference type="PANTHER" id="PTHR34135:SF2">
    <property type="entry name" value="LYSOZYME"/>
    <property type="match status" value="1"/>
</dbReference>
<feature type="region of interest" description="Disordered" evidence="4">
    <location>
        <begin position="41"/>
        <end position="84"/>
    </location>
</feature>
<dbReference type="AlphaFoldDB" id="A0A5C4MDJ7"/>
<dbReference type="Pfam" id="PF01183">
    <property type="entry name" value="Glyco_hydro_25"/>
    <property type="match status" value="1"/>
</dbReference>